<dbReference type="AlphaFoldDB" id="A0A183GK29"/>
<evidence type="ECO:0000313" key="2">
    <source>
        <dbReference type="Proteomes" id="UP000050761"/>
    </source>
</evidence>
<sequence length="131" mass="15070">MLETDEDDEIEHSNLNAMEYLDLIISKNKDPKISKMLQEDEHLQASDASLDSKLTLFRSVRNTSERLLTCIENYQTFLLAVMRFHMAAKISTISRTISPIACRIVYKKEPGKAVIAHSFAFFNACWTLEIR</sequence>
<protein>
    <submittedName>
        <fullName evidence="3">Component of oligomeric Golgi complex 2</fullName>
    </submittedName>
</protein>
<gene>
    <name evidence="1" type="ORF">HPBE_LOCUS23044</name>
</gene>
<reference evidence="1 2" key="1">
    <citation type="submission" date="2018-11" db="EMBL/GenBank/DDBJ databases">
        <authorList>
            <consortium name="Pathogen Informatics"/>
        </authorList>
    </citation>
    <scope>NUCLEOTIDE SEQUENCE [LARGE SCALE GENOMIC DNA]</scope>
</reference>
<organism evidence="2 3">
    <name type="scientific">Heligmosomoides polygyrus</name>
    <name type="common">Parasitic roundworm</name>
    <dbReference type="NCBI Taxonomy" id="6339"/>
    <lineage>
        <taxon>Eukaryota</taxon>
        <taxon>Metazoa</taxon>
        <taxon>Ecdysozoa</taxon>
        <taxon>Nematoda</taxon>
        <taxon>Chromadorea</taxon>
        <taxon>Rhabditida</taxon>
        <taxon>Rhabditina</taxon>
        <taxon>Rhabditomorpha</taxon>
        <taxon>Strongyloidea</taxon>
        <taxon>Heligmosomidae</taxon>
        <taxon>Heligmosomoides</taxon>
    </lineage>
</organism>
<accession>A0A183GK29</accession>
<evidence type="ECO:0000313" key="1">
    <source>
        <dbReference type="EMBL" id="VDP36244.1"/>
    </source>
</evidence>
<name>A0A183GK29_HELPZ</name>
<proteinExistence type="predicted"/>
<dbReference type="WBParaSite" id="HPBE_0002304501-mRNA-1">
    <property type="protein sequence ID" value="HPBE_0002304501-mRNA-1"/>
    <property type="gene ID" value="HPBE_0002304501"/>
</dbReference>
<evidence type="ECO:0000313" key="3">
    <source>
        <dbReference type="WBParaSite" id="HPBE_0002304501-mRNA-1"/>
    </source>
</evidence>
<keyword evidence="2" id="KW-1185">Reference proteome</keyword>
<dbReference type="OrthoDB" id="2126778at2759"/>
<accession>A0A3P8DVZ0</accession>
<dbReference type="EMBL" id="UZAH01034619">
    <property type="protein sequence ID" value="VDP36244.1"/>
    <property type="molecule type" value="Genomic_DNA"/>
</dbReference>
<reference evidence="3" key="2">
    <citation type="submission" date="2019-09" db="UniProtKB">
        <authorList>
            <consortium name="WormBaseParasite"/>
        </authorList>
    </citation>
    <scope>IDENTIFICATION</scope>
</reference>
<dbReference type="Proteomes" id="UP000050761">
    <property type="component" value="Unassembled WGS sequence"/>
</dbReference>